<sequence>MKTIILIIIIAIIAFFSIRSVVRAFKGEGCGCGDGKCSSGGCSCGEQRSNKKEHSCNCGHHND</sequence>
<evidence type="ECO:0000256" key="1">
    <source>
        <dbReference type="SAM" id="MobiDB-lite"/>
    </source>
</evidence>
<name>A0A377GVJ2_9FUSO</name>
<accession>A0A377GVJ2</accession>
<dbReference type="Proteomes" id="UP000255328">
    <property type="component" value="Unassembled WGS sequence"/>
</dbReference>
<keyword evidence="3" id="KW-1185">Reference proteome</keyword>
<evidence type="ECO:0000313" key="2">
    <source>
        <dbReference type="EMBL" id="STO30988.1"/>
    </source>
</evidence>
<feature type="compositionally biased region" description="Basic and acidic residues" evidence="1">
    <location>
        <begin position="48"/>
        <end position="63"/>
    </location>
</feature>
<gene>
    <name evidence="2" type="ORF">NCTC10723_00420</name>
</gene>
<feature type="region of interest" description="Disordered" evidence="1">
    <location>
        <begin position="35"/>
        <end position="63"/>
    </location>
</feature>
<reference evidence="2 3" key="1">
    <citation type="submission" date="2018-06" db="EMBL/GenBank/DDBJ databases">
        <authorList>
            <consortium name="Pathogen Informatics"/>
            <person name="Doyle S."/>
        </authorList>
    </citation>
    <scope>NUCLEOTIDE SEQUENCE [LARGE SCALE GENOMIC DNA]</scope>
    <source>
        <strain evidence="2 3">NCTC10723</strain>
    </source>
</reference>
<dbReference type="EMBL" id="UGGU01000003">
    <property type="protein sequence ID" value="STO30988.1"/>
    <property type="molecule type" value="Genomic_DNA"/>
</dbReference>
<protein>
    <submittedName>
        <fullName evidence="2">Virus attachment protein p12 family</fullName>
    </submittedName>
</protein>
<feature type="compositionally biased region" description="Low complexity" evidence="1">
    <location>
        <begin position="35"/>
        <end position="46"/>
    </location>
</feature>
<proteinExistence type="predicted"/>
<organism evidence="2 3">
    <name type="scientific">Fusobacterium necrogenes</name>
    <dbReference type="NCBI Taxonomy" id="858"/>
    <lineage>
        <taxon>Bacteria</taxon>
        <taxon>Fusobacteriati</taxon>
        <taxon>Fusobacteriota</taxon>
        <taxon>Fusobacteriia</taxon>
        <taxon>Fusobacteriales</taxon>
        <taxon>Fusobacteriaceae</taxon>
        <taxon>Fusobacterium</taxon>
    </lineage>
</organism>
<dbReference type="RefSeq" id="WP_115268896.1">
    <property type="nucleotide sequence ID" value="NZ_CASFEE010000001.1"/>
</dbReference>
<evidence type="ECO:0000313" key="3">
    <source>
        <dbReference type="Proteomes" id="UP000255328"/>
    </source>
</evidence>
<dbReference type="AlphaFoldDB" id="A0A377GVJ2"/>